<organism evidence="8 9">
    <name type="scientific">Leptotrombidium deliense</name>
    <dbReference type="NCBI Taxonomy" id="299467"/>
    <lineage>
        <taxon>Eukaryota</taxon>
        <taxon>Metazoa</taxon>
        <taxon>Ecdysozoa</taxon>
        <taxon>Arthropoda</taxon>
        <taxon>Chelicerata</taxon>
        <taxon>Arachnida</taxon>
        <taxon>Acari</taxon>
        <taxon>Acariformes</taxon>
        <taxon>Trombidiformes</taxon>
        <taxon>Prostigmata</taxon>
        <taxon>Anystina</taxon>
        <taxon>Parasitengona</taxon>
        <taxon>Trombiculoidea</taxon>
        <taxon>Trombiculidae</taxon>
        <taxon>Leptotrombidium</taxon>
    </lineage>
</organism>
<evidence type="ECO:0000256" key="6">
    <source>
        <dbReference type="ARBA" id="ARBA00023136"/>
    </source>
</evidence>
<feature type="transmembrane region" description="Helical" evidence="7">
    <location>
        <begin position="154"/>
        <end position="173"/>
    </location>
</feature>
<feature type="transmembrane region" description="Helical" evidence="7">
    <location>
        <begin position="51"/>
        <end position="74"/>
    </location>
</feature>
<dbReference type="NCBIfam" id="TIGR00803">
    <property type="entry name" value="nst"/>
    <property type="match status" value="1"/>
</dbReference>
<evidence type="ECO:0000256" key="2">
    <source>
        <dbReference type="ARBA" id="ARBA00009976"/>
    </source>
</evidence>
<evidence type="ECO:0000256" key="5">
    <source>
        <dbReference type="ARBA" id="ARBA00022989"/>
    </source>
</evidence>
<comment type="caution">
    <text evidence="8">The sequence shown here is derived from an EMBL/GenBank/DDBJ whole genome shotgun (WGS) entry which is preliminary data.</text>
</comment>
<sequence length="336" mass="36613">MNVAEKLISTSESLKTGTKKTLKYASLVTLTVQNAALSLTMRMSRTQKELFISSTAVIVSEFIKLLTCLVMVAVDEGSVVKMIASLKKHIVNNPIDTAKVAVPSIVYYVQNNLIYVGATHLDAATCQVTYQLKIITTALLSVVMLRKRLQAHQWLALLLLFVGVAVVQIEQLSSHNSVSKDSKQVPLIGFIAVLLACCLSGFAGVYFEKILKGSADVSLWIRNIQLSAIAIPFGLMQVFVTDSSVVSEKGFFYGYTLLTWIVILLQAQGGLLVAVVVKYADNILKGFATSLAIILACFVSVYAFEVKISLTFYFGASLVIASIFLYGKQVSVNSRQ</sequence>
<gene>
    <name evidence="8" type="ORF">B4U80_08369</name>
</gene>
<keyword evidence="4 7" id="KW-0812">Transmembrane</keyword>
<dbReference type="Proteomes" id="UP000288716">
    <property type="component" value="Unassembled WGS sequence"/>
</dbReference>
<dbReference type="STRING" id="299467.A0A443SSF0"/>
<dbReference type="EMBL" id="NCKV01000500">
    <property type="protein sequence ID" value="RWS30439.1"/>
    <property type="molecule type" value="Genomic_DNA"/>
</dbReference>
<dbReference type="GO" id="GO:0015165">
    <property type="term" value="F:pyrimidine nucleotide-sugar transmembrane transporter activity"/>
    <property type="evidence" value="ECO:0007669"/>
    <property type="project" value="InterPro"/>
</dbReference>
<feature type="transmembrane region" description="Helical" evidence="7">
    <location>
        <begin position="252"/>
        <end position="277"/>
    </location>
</feature>
<feature type="transmembrane region" description="Helical" evidence="7">
    <location>
        <begin position="219"/>
        <end position="240"/>
    </location>
</feature>
<dbReference type="InterPro" id="IPR007271">
    <property type="entry name" value="Nuc_sug_transpt"/>
</dbReference>
<feature type="transmembrane region" description="Helical" evidence="7">
    <location>
        <begin position="310"/>
        <end position="327"/>
    </location>
</feature>
<evidence type="ECO:0000256" key="3">
    <source>
        <dbReference type="ARBA" id="ARBA00022597"/>
    </source>
</evidence>
<feature type="transmembrane region" description="Helical" evidence="7">
    <location>
        <begin position="284"/>
        <end position="304"/>
    </location>
</feature>
<dbReference type="OrthoDB" id="408493at2759"/>
<dbReference type="Pfam" id="PF04142">
    <property type="entry name" value="Nuc_sug_transp"/>
    <property type="match status" value="1"/>
</dbReference>
<comment type="subcellular location">
    <subcellularLocation>
        <location evidence="1">Membrane</location>
        <topology evidence="1">Multi-pass membrane protein</topology>
    </subcellularLocation>
</comment>
<evidence type="ECO:0000256" key="4">
    <source>
        <dbReference type="ARBA" id="ARBA00022692"/>
    </source>
</evidence>
<evidence type="ECO:0000313" key="8">
    <source>
        <dbReference type="EMBL" id="RWS30439.1"/>
    </source>
</evidence>
<dbReference type="VEuPathDB" id="VectorBase:LDEU001600"/>
<evidence type="ECO:0000256" key="1">
    <source>
        <dbReference type="ARBA" id="ARBA00004141"/>
    </source>
</evidence>
<dbReference type="SUPFAM" id="SSF103481">
    <property type="entry name" value="Multidrug resistance efflux transporter EmrE"/>
    <property type="match status" value="1"/>
</dbReference>
<dbReference type="InterPro" id="IPR037185">
    <property type="entry name" value="EmrE-like"/>
</dbReference>
<protein>
    <submittedName>
        <fullName evidence="8">UDP-galactose translocator-like protein</fullName>
    </submittedName>
</protein>
<keyword evidence="9" id="KW-1185">Reference proteome</keyword>
<dbReference type="PANTHER" id="PTHR10231">
    <property type="entry name" value="NUCLEOTIDE-SUGAR TRANSMEMBRANE TRANSPORTER"/>
    <property type="match status" value="1"/>
</dbReference>
<keyword evidence="6 7" id="KW-0472">Membrane</keyword>
<dbReference type="PIRSF" id="PIRSF005799">
    <property type="entry name" value="UDP-gal_transpt"/>
    <property type="match status" value="1"/>
</dbReference>
<keyword evidence="5 7" id="KW-1133">Transmembrane helix</keyword>
<evidence type="ECO:0000313" key="9">
    <source>
        <dbReference type="Proteomes" id="UP000288716"/>
    </source>
</evidence>
<feature type="transmembrane region" description="Helical" evidence="7">
    <location>
        <begin position="185"/>
        <end position="207"/>
    </location>
</feature>
<reference evidence="8 9" key="1">
    <citation type="journal article" date="2018" name="Gigascience">
        <title>Genomes of trombidid mites reveal novel predicted allergens and laterally-transferred genes associated with secondary metabolism.</title>
        <authorList>
            <person name="Dong X."/>
            <person name="Chaisiri K."/>
            <person name="Xia D."/>
            <person name="Armstrong S.D."/>
            <person name="Fang Y."/>
            <person name="Donnelly M.J."/>
            <person name="Kadowaki T."/>
            <person name="McGarry J.W."/>
            <person name="Darby A.C."/>
            <person name="Makepeace B.L."/>
        </authorList>
    </citation>
    <scope>NUCLEOTIDE SEQUENCE [LARGE SCALE GENOMIC DNA]</scope>
    <source>
        <strain evidence="8">UoL-UT</strain>
    </source>
</reference>
<keyword evidence="3" id="KW-0762">Sugar transport</keyword>
<evidence type="ECO:0000256" key="7">
    <source>
        <dbReference type="SAM" id="Phobius"/>
    </source>
</evidence>
<dbReference type="GO" id="GO:0000139">
    <property type="term" value="C:Golgi membrane"/>
    <property type="evidence" value="ECO:0007669"/>
    <property type="project" value="InterPro"/>
</dbReference>
<accession>A0A443SSF0</accession>
<keyword evidence="3" id="KW-0813">Transport</keyword>
<proteinExistence type="inferred from homology"/>
<comment type="similarity">
    <text evidence="2">Belongs to the nucleotide-sugar transporter family. SLC35A subfamily.</text>
</comment>
<name>A0A443SSF0_9ACAR</name>
<dbReference type="AlphaFoldDB" id="A0A443SSF0"/>